<protein>
    <submittedName>
        <fullName evidence="1">Uncharacterized protein</fullName>
    </submittedName>
</protein>
<dbReference type="Proteomes" id="UP000051686">
    <property type="component" value="Unassembled WGS sequence"/>
</dbReference>
<dbReference type="OrthoDB" id="2296476at2"/>
<dbReference type="STRING" id="1423777.FD46_GL000432"/>
<sequence>MKIKVGEFIEKVENDGFYKKELPVINCKSAAQFVSQSLSAFFTEFKKNIEKEELVQVKQPILMGTNQILLVLETGIINLPFANTKQVDNFFELNDETQEVVNLVVAADKLNKSGLRIDSFGTVAAFNKESVVIEQKLTNNVLDKLAVIEENAAK</sequence>
<reference evidence="1 2" key="1">
    <citation type="journal article" date="2015" name="Genome Announc.">
        <title>Expanding the biotechnology potential of lactobacilli through comparative genomics of 213 strains and associated genera.</title>
        <authorList>
            <person name="Sun Z."/>
            <person name="Harris H.M."/>
            <person name="McCann A."/>
            <person name="Guo C."/>
            <person name="Argimon S."/>
            <person name="Zhang W."/>
            <person name="Yang X."/>
            <person name="Jeffery I.B."/>
            <person name="Cooney J.C."/>
            <person name="Kagawa T.F."/>
            <person name="Liu W."/>
            <person name="Song Y."/>
            <person name="Salvetti E."/>
            <person name="Wrobel A."/>
            <person name="Rasinkangas P."/>
            <person name="Parkhill J."/>
            <person name="Rea M.C."/>
            <person name="O'Sullivan O."/>
            <person name="Ritari J."/>
            <person name="Douillard F.P."/>
            <person name="Paul Ross R."/>
            <person name="Yang R."/>
            <person name="Briner A.E."/>
            <person name="Felis G.E."/>
            <person name="de Vos W.M."/>
            <person name="Barrangou R."/>
            <person name="Klaenhammer T.R."/>
            <person name="Caufield P.W."/>
            <person name="Cui Y."/>
            <person name="Zhang H."/>
            <person name="O'Toole P.W."/>
        </authorList>
    </citation>
    <scope>NUCLEOTIDE SEQUENCE [LARGE SCALE GENOMIC DNA]</scope>
    <source>
        <strain evidence="1 2">DSM 19972</strain>
    </source>
</reference>
<dbReference type="EMBL" id="AZEH01000020">
    <property type="protein sequence ID" value="KRL05685.1"/>
    <property type="molecule type" value="Genomic_DNA"/>
</dbReference>
<proteinExistence type="predicted"/>
<evidence type="ECO:0000313" key="2">
    <source>
        <dbReference type="Proteomes" id="UP000051686"/>
    </source>
</evidence>
<organism evidence="1 2">
    <name type="scientific">Liquorilactobacillus oeni DSM 19972</name>
    <dbReference type="NCBI Taxonomy" id="1423777"/>
    <lineage>
        <taxon>Bacteria</taxon>
        <taxon>Bacillati</taxon>
        <taxon>Bacillota</taxon>
        <taxon>Bacilli</taxon>
        <taxon>Lactobacillales</taxon>
        <taxon>Lactobacillaceae</taxon>
        <taxon>Liquorilactobacillus</taxon>
    </lineage>
</organism>
<name>A0A0R1MK01_9LACO</name>
<keyword evidence="2" id="KW-1185">Reference proteome</keyword>
<accession>A0A0R1MK01</accession>
<evidence type="ECO:0000313" key="1">
    <source>
        <dbReference type="EMBL" id="KRL05685.1"/>
    </source>
</evidence>
<comment type="caution">
    <text evidence="1">The sequence shown here is derived from an EMBL/GenBank/DDBJ whole genome shotgun (WGS) entry which is preliminary data.</text>
</comment>
<dbReference type="AlphaFoldDB" id="A0A0R1MK01"/>
<dbReference type="RefSeq" id="WP_057895427.1">
    <property type="nucleotide sequence ID" value="NZ_AZEH01000020.1"/>
</dbReference>
<dbReference type="PATRIC" id="fig|1423777.3.peg.453"/>
<gene>
    <name evidence="1" type="ORF">FD46_GL000432</name>
</gene>